<protein>
    <submittedName>
        <fullName evidence="3">Formin-like protein 20</fullName>
    </submittedName>
</protein>
<dbReference type="KEGG" id="mcal:110295431"/>
<name>A0A6P5PZQ1_MUSCR</name>
<proteinExistence type="predicted"/>
<dbReference type="GeneID" id="110295431"/>
<feature type="region of interest" description="Disordered" evidence="1">
    <location>
        <begin position="1"/>
        <end position="89"/>
    </location>
</feature>
<dbReference type="Proteomes" id="UP000515126">
    <property type="component" value="Chromosome 1"/>
</dbReference>
<feature type="compositionally biased region" description="Pro residues" evidence="1">
    <location>
        <begin position="65"/>
        <end position="87"/>
    </location>
</feature>
<keyword evidence="2" id="KW-1185">Reference proteome</keyword>
<dbReference type="AlphaFoldDB" id="A0A6P5PZQ1"/>
<organism evidence="2 3">
    <name type="scientific">Mus caroli</name>
    <name type="common">Ryukyu mouse</name>
    <name type="synonym">Ricefield mouse</name>
    <dbReference type="NCBI Taxonomy" id="10089"/>
    <lineage>
        <taxon>Eukaryota</taxon>
        <taxon>Metazoa</taxon>
        <taxon>Chordata</taxon>
        <taxon>Craniata</taxon>
        <taxon>Vertebrata</taxon>
        <taxon>Euteleostomi</taxon>
        <taxon>Mammalia</taxon>
        <taxon>Eutheria</taxon>
        <taxon>Euarchontoglires</taxon>
        <taxon>Glires</taxon>
        <taxon>Rodentia</taxon>
        <taxon>Myomorpha</taxon>
        <taxon>Muroidea</taxon>
        <taxon>Muridae</taxon>
        <taxon>Murinae</taxon>
        <taxon>Mus</taxon>
        <taxon>Mus</taxon>
    </lineage>
</organism>
<reference evidence="3" key="1">
    <citation type="submission" date="2025-08" db="UniProtKB">
        <authorList>
            <consortium name="RefSeq"/>
        </authorList>
    </citation>
    <scope>IDENTIFICATION</scope>
</reference>
<evidence type="ECO:0000313" key="2">
    <source>
        <dbReference type="Proteomes" id="UP000515126"/>
    </source>
</evidence>
<gene>
    <name evidence="3" type="primary">LOC110295431</name>
</gene>
<evidence type="ECO:0000256" key="1">
    <source>
        <dbReference type="SAM" id="MobiDB-lite"/>
    </source>
</evidence>
<evidence type="ECO:0000313" key="3">
    <source>
        <dbReference type="RefSeq" id="XP_021019598.1"/>
    </source>
</evidence>
<feature type="compositionally biased region" description="Low complexity" evidence="1">
    <location>
        <begin position="129"/>
        <end position="144"/>
    </location>
</feature>
<accession>A0A6P5PZQ1</accession>
<feature type="compositionally biased region" description="Polar residues" evidence="1">
    <location>
        <begin position="1"/>
        <end position="13"/>
    </location>
</feature>
<feature type="region of interest" description="Disordered" evidence="1">
    <location>
        <begin position="116"/>
        <end position="169"/>
    </location>
</feature>
<sequence>MPQVQGWQGTTPQRLGEGQAGGTRTRERAAPPQHPPSAALCARRPGAHGSLPRVPPPDCRNCHPRGPPVPLPRPRSGPAPLPPPPPALISSLQRAPQETQELAAGSALRLRRALLARDGPPRRHRRRSPSLPAAASVAAFALKPGARAPRLTPQLHSPPHPAASRARLR</sequence>
<dbReference type="RefSeq" id="XP_021019598.1">
    <property type="nucleotide sequence ID" value="XM_021163939.1"/>
</dbReference>